<dbReference type="KEGG" id="xdo:XDD1_2566"/>
<dbReference type="PROSITE" id="PS00455">
    <property type="entry name" value="AMP_BINDING"/>
    <property type="match status" value="1"/>
</dbReference>
<evidence type="ECO:0000256" key="5">
    <source>
        <dbReference type="ARBA" id="ARBA00022840"/>
    </source>
</evidence>
<protein>
    <submittedName>
        <fullName evidence="7">2-succinylbenzoate--CoA ligase</fullName>
        <ecNumber evidence="7">6.2.1.26</ecNumber>
    </submittedName>
    <submittedName>
        <fullName evidence="8">2-succinylbenzoyl-CoA synthetase</fullName>
    </submittedName>
</protein>
<dbReference type="AlphaFoldDB" id="A0A068QWR8"/>
<evidence type="ECO:0000313" key="9">
    <source>
        <dbReference type="Proteomes" id="UP000032721"/>
    </source>
</evidence>
<accession>A0A068QWR8</accession>
<evidence type="ECO:0000256" key="2">
    <source>
        <dbReference type="ARBA" id="ARBA00022428"/>
    </source>
</evidence>
<name>A0A068QWR8_9GAMM</name>
<dbReference type="GO" id="GO:0006631">
    <property type="term" value="P:fatty acid metabolic process"/>
    <property type="evidence" value="ECO:0007669"/>
    <property type="project" value="TreeGrafter"/>
</dbReference>
<gene>
    <name evidence="7" type="primary">menE</name>
    <name evidence="8" type="ORF">LY16_01087</name>
    <name evidence="7" type="ORF">XDD1_2566</name>
</gene>
<evidence type="ECO:0000256" key="3">
    <source>
        <dbReference type="ARBA" id="ARBA00022598"/>
    </source>
</evidence>
<evidence type="ECO:0000313" key="10">
    <source>
        <dbReference type="Proteomes" id="UP000324170"/>
    </source>
</evidence>
<keyword evidence="4" id="KW-0547">Nucleotide-binding</keyword>
<reference evidence="7 9" key="1">
    <citation type="submission" date="2013-07" db="EMBL/GenBank/DDBJ databases">
        <authorList>
            <person name="Genoscope - CEA"/>
        </authorList>
    </citation>
    <scope>NUCLEOTIDE SEQUENCE [LARGE SCALE GENOMIC DNA]</scope>
    <source>
        <strain evidence="7">FRM16</strain>
        <strain evidence="9">FRM16 / DSM 17909</strain>
    </source>
</reference>
<dbReference type="RefSeq" id="WP_231854399.1">
    <property type="nucleotide sequence ID" value="NZ_CAWMED010000001.1"/>
</dbReference>
<keyword evidence="3 7" id="KW-0436">Ligase</keyword>
<evidence type="ECO:0000313" key="7">
    <source>
        <dbReference type="EMBL" id="CDG18265.1"/>
    </source>
</evidence>
<evidence type="ECO:0000256" key="1">
    <source>
        <dbReference type="ARBA" id="ARBA00006432"/>
    </source>
</evidence>
<sequence>MSVMESLTTERTETAWTQWPWQHWAAVLPQKPAIQLDDEPLNWSQLTQRINILATHFQQQGVVESSGVILRGKNSAELLLCYLAVLRCGARALLLNPQLPDRLLLELLPQLNMDYGVDFTDSPSSVIQVKALDWQQKFPEKHPLVVKNHSLALWESGRPASLILTSGSSGLPKAAVHSIGAHLASAQGVLSRLDFRPDDSWLLSLPLFHVSGQGILWRWLQTGATLVLRDLHPLDRALSGCTHASLVPTQLWRLLEQPRQYPLTLKEVLLGGAMIPASLTQRAEALGIRCWCGYGLTETASTVCVKRADGLPGVGHPLPGKSLRLVDEEIQIRADSIASGYWFNGELKPLVDHEGWFSTRDRGVFEQGEWRILGRLDNQFFSGGEGIQPEDIERIINQHPQIEQSFVVPIPDIEFGYRPIAVIETQYPALTETLLAWLADKVAVFQRPVACYLLPAQLKNGGIKVSRRQVKQWVVEISDSDK</sequence>
<keyword evidence="5" id="KW-0067">ATP-binding</keyword>
<dbReference type="InterPro" id="IPR010192">
    <property type="entry name" value="MenE"/>
</dbReference>
<feature type="domain" description="AMP-dependent synthetase/ligase" evidence="6">
    <location>
        <begin position="22"/>
        <end position="342"/>
    </location>
</feature>
<dbReference type="InterPro" id="IPR000873">
    <property type="entry name" value="AMP-dep_synth/lig_dom"/>
</dbReference>
<evidence type="ECO:0000259" key="6">
    <source>
        <dbReference type="Pfam" id="PF00501"/>
    </source>
</evidence>
<dbReference type="Proteomes" id="UP000032721">
    <property type="component" value="Chromosome"/>
</dbReference>
<dbReference type="GO" id="GO:0009234">
    <property type="term" value="P:menaquinone biosynthetic process"/>
    <property type="evidence" value="ECO:0007669"/>
    <property type="project" value="UniProtKB-KW"/>
</dbReference>
<dbReference type="InterPro" id="IPR045851">
    <property type="entry name" value="AMP-bd_C_sf"/>
</dbReference>
<dbReference type="Pfam" id="PF00501">
    <property type="entry name" value="AMP-binding"/>
    <property type="match status" value="1"/>
</dbReference>
<dbReference type="GO" id="GO:0005524">
    <property type="term" value="F:ATP binding"/>
    <property type="evidence" value="ECO:0007669"/>
    <property type="project" value="UniProtKB-KW"/>
</dbReference>
<reference evidence="8 10" key="2">
    <citation type="submission" date="2019-07" db="EMBL/GenBank/DDBJ databases">
        <title>Genomic Encyclopedia of Type Strains, Phase I: the one thousand microbial genomes (KMG-I) project.</title>
        <authorList>
            <person name="Kyrpides N."/>
        </authorList>
    </citation>
    <scope>NUCLEOTIDE SEQUENCE [LARGE SCALE GENOMIC DNA]</scope>
    <source>
        <strain evidence="8 10">DSM 17909</strain>
    </source>
</reference>
<dbReference type="Gene3D" id="3.30.300.30">
    <property type="match status" value="1"/>
</dbReference>
<evidence type="ECO:0000256" key="4">
    <source>
        <dbReference type="ARBA" id="ARBA00022741"/>
    </source>
</evidence>
<dbReference type="CDD" id="cd17630">
    <property type="entry name" value="OSB_MenE-like"/>
    <property type="match status" value="1"/>
</dbReference>
<dbReference type="PANTHER" id="PTHR43201">
    <property type="entry name" value="ACYL-COA SYNTHETASE"/>
    <property type="match status" value="1"/>
</dbReference>
<comment type="similarity">
    <text evidence="1">Belongs to the ATP-dependent AMP-binding enzyme family.</text>
</comment>
<dbReference type="GO" id="GO:0008756">
    <property type="term" value="F:o-succinylbenzoate-CoA ligase activity"/>
    <property type="evidence" value="ECO:0007669"/>
    <property type="project" value="UniProtKB-EC"/>
</dbReference>
<dbReference type="EC" id="6.2.1.26" evidence="7"/>
<dbReference type="InterPro" id="IPR020845">
    <property type="entry name" value="AMP-binding_CS"/>
</dbReference>
<dbReference type="SUPFAM" id="SSF56801">
    <property type="entry name" value="Acetyl-CoA synthetase-like"/>
    <property type="match status" value="1"/>
</dbReference>
<dbReference type="NCBIfam" id="NF006539">
    <property type="entry name" value="PRK09029.1"/>
    <property type="match status" value="1"/>
</dbReference>
<evidence type="ECO:0000313" key="8">
    <source>
        <dbReference type="EMBL" id="TYP11496.1"/>
    </source>
</evidence>
<dbReference type="InterPro" id="IPR042099">
    <property type="entry name" value="ANL_N_sf"/>
</dbReference>
<dbReference type="HOGENOM" id="CLU_000022_59_0_6"/>
<keyword evidence="10" id="KW-1185">Reference proteome</keyword>
<dbReference type="NCBIfam" id="TIGR01923">
    <property type="entry name" value="menE"/>
    <property type="match status" value="1"/>
</dbReference>
<proteinExistence type="inferred from homology"/>
<dbReference type="PANTHER" id="PTHR43201:SF8">
    <property type="entry name" value="ACYL-COA SYNTHETASE FAMILY MEMBER 3"/>
    <property type="match status" value="1"/>
</dbReference>
<dbReference type="STRING" id="351671.XDD1_2566"/>
<keyword evidence="2" id="KW-0474">Menaquinone biosynthesis</keyword>
<dbReference type="Gene3D" id="3.40.50.12780">
    <property type="entry name" value="N-terminal domain of ligase-like"/>
    <property type="match status" value="1"/>
</dbReference>
<dbReference type="GO" id="GO:0031956">
    <property type="term" value="F:medium-chain fatty acid-CoA ligase activity"/>
    <property type="evidence" value="ECO:0007669"/>
    <property type="project" value="TreeGrafter"/>
</dbReference>
<dbReference type="EMBL" id="VNHN01000013">
    <property type="protein sequence ID" value="TYP11496.1"/>
    <property type="molecule type" value="Genomic_DNA"/>
</dbReference>
<dbReference type="Proteomes" id="UP000324170">
    <property type="component" value="Unassembled WGS sequence"/>
</dbReference>
<dbReference type="EMBL" id="FO704550">
    <property type="protein sequence ID" value="CDG18265.1"/>
    <property type="molecule type" value="Genomic_DNA"/>
</dbReference>
<organism evidence="7 9">
    <name type="scientific">Xenorhabdus doucetiae</name>
    <dbReference type="NCBI Taxonomy" id="351671"/>
    <lineage>
        <taxon>Bacteria</taxon>
        <taxon>Pseudomonadati</taxon>
        <taxon>Pseudomonadota</taxon>
        <taxon>Gammaproteobacteria</taxon>
        <taxon>Enterobacterales</taxon>
        <taxon>Morganellaceae</taxon>
        <taxon>Xenorhabdus</taxon>
    </lineage>
</organism>